<name>A0A016S7E4_9BILA</name>
<feature type="domain" description="Globin" evidence="3">
    <location>
        <begin position="128"/>
        <end position="277"/>
    </location>
</feature>
<dbReference type="InterPro" id="IPR000971">
    <property type="entry name" value="Globin"/>
</dbReference>
<keyword evidence="1" id="KW-0561">Oxygen transport</keyword>
<dbReference type="AlphaFoldDB" id="A0A016S7E4"/>
<dbReference type="InterPro" id="IPR012292">
    <property type="entry name" value="Globin/Proto"/>
</dbReference>
<keyword evidence="1" id="KW-0408">Iron</keyword>
<dbReference type="PANTHER" id="PTHR47768">
    <property type="entry name" value="GLOBIN RELATED-RELATED"/>
    <property type="match status" value="1"/>
</dbReference>
<comment type="similarity">
    <text evidence="1">Belongs to the globin family.</text>
</comment>
<keyword evidence="5" id="KW-1185">Reference proteome</keyword>
<dbReference type="Proteomes" id="UP000024635">
    <property type="component" value="Unassembled WGS sequence"/>
</dbReference>
<dbReference type="GO" id="GO:0019825">
    <property type="term" value="F:oxygen binding"/>
    <property type="evidence" value="ECO:0007669"/>
    <property type="project" value="InterPro"/>
</dbReference>
<organism evidence="4 5">
    <name type="scientific">Ancylostoma ceylanicum</name>
    <dbReference type="NCBI Taxonomy" id="53326"/>
    <lineage>
        <taxon>Eukaryota</taxon>
        <taxon>Metazoa</taxon>
        <taxon>Ecdysozoa</taxon>
        <taxon>Nematoda</taxon>
        <taxon>Chromadorea</taxon>
        <taxon>Rhabditida</taxon>
        <taxon>Rhabditina</taxon>
        <taxon>Rhabditomorpha</taxon>
        <taxon>Strongyloidea</taxon>
        <taxon>Ancylostomatidae</taxon>
        <taxon>Ancylostomatinae</taxon>
        <taxon>Ancylostoma</taxon>
    </lineage>
</organism>
<gene>
    <name evidence="4" type="primary">Acey_s0282.g1282</name>
    <name evidence="4" type="synonym">Acey-glb-13</name>
    <name evidence="4" type="ORF">Y032_0282g1282</name>
</gene>
<evidence type="ECO:0000313" key="4">
    <source>
        <dbReference type="EMBL" id="EYB86282.1"/>
    </source>
</evidence>
<keyword evidence="1" id="KW-0479">Metal-binding</keyword>
<evidence type="ECO:0000259" key="3">
    <source>
        <dbReference type="PROSITE" id="PS01033"/>
    </source>
</evidence>
<proteinExistence type="inferred from homology"/>
<dbReference type="PROSITE" id="PS01033">
    <property type="entry name" value="GLOBIN"/>
    <property type="match status" value="1"/>
</dbReference>
<dbReference type="STRING" id="53326.A0A016S7E4"/>
<protein>
    <recommendedName>
        <fullName evidence="3">Globin domain-containing protein</fullName>
    </recommendedName>
</protein>
<dbReference type="GO" id="GO:0005344">
    <property type="term" value="F:oxygen carrier activity"/>
    <property type="evidence" value="ECO:0007669"/>
    <property type="project" value="UniProtKB-KW"/>
</dbReference>
<feature type="compositionally biased region" description="Low complexity" evidence="2">
    <location>
        <begin position="106"/>
        <end position="123"/>
    </location>
</feature>
<dbReference type="SUPFAM" id="SSF46458">
    <property type="entry name" value="Globin-like"/>
    <property type="match status" value="1"/>
</dbReference>
<dbReference type="EMBL" id="JARK01001618">
    <property type="protein sequence ID" value="EYB86282.1"/>
    <property type="molecule type" value="Genomic_DNA"/>
</dbReference>
<dbReference type="CDD" id="cd01040">
    <property type="entry name" value="Mb-like"/>
    <property type="match status" value="1"/>
</dbReference>
<dbReference type="PANTHER" id="PTHR47768:SF2">
    <property type="entry name" value="GLOBIN-RELATED"/>
    <property type="match status" value="1"/>
</dbReference>
<sequence>MQPSAAACWSLVTEPWIGPERLDKVGRGPVDVRNALSIMGAENSKNEPSLAEKRYKVDRPKMKKKAPVSPANPQAKTANKDEKKNPDIISADKRVITPTSIPAICSPTSETSDDPSTNESTSSFKKHFLCKRERMLLEHSWRKTRKTGSEHVGSKIFLMVLTAQPDIKAIFGMEKIPQGRLKYDPRFRQHATVFTKTFDYVIKNIDYPDKLETHFESLGRRHVVMQGRGFDPLYWETFAECMTQAAVEWEANRQRPTLGAWRTLVSTIIMFMRRGFDEENNKRRPQNFGGRSPRRQHQAHKENYAFGGTVY</sequence>
<feature type="region of interest" description="Disordered" evidence="2">
    <location>
        <begin position="280"/>
        <end position="311"/>
    </location>
</feature>
<dbReference type="Pfam" id="PF00042">
    <property type="entry name" value="Globin"/>
    <property type="match status" value="1"/>
</dbReference>
<dbReference type="InterPro" id="IPR009050">
    <property type="entry name" value="Globin-like_sf"/>
</dbReference>
<dbReference type="OrthoDB" id="5825062at2759"/>
<feature type="compositionally biased region" description="Basic and acidic residues" evidence="2">
    <location>
        <begin position="78"/>
        <end position="87"/>
    </location>
</feature>
<evidence type="ECO:0000313" key="5">
    <source>
        <dbReference type="Proteomes" id="UP000024635"/>
    </source>
</evidence>
<dbReference type="Gene3D" id="1.10.490.10">
    <property type="entry name" value="Globins"/>
    <property type="match status" value="1"/>
</dbReference>
<feature type="compositionally biased region" description="Basic and acidic residues" evidence="2">
    <location>
        <begin position="50"/>
        <end position="60"/>
    </location>
</feature>
<feature type="region of interest" description="Disordered" evidence="2">
    <location>
        <begin position="101"/>
        <end position="124"/>
    </location>
</feature>
<dbReference type="InterPro" id="IPR044399">
    <property type="entry name" value="Mb-like_M"/>
</dbReference>
<accession>A0A016S7E4</accession>
<keyword evidence="1" id="KW-0813">Transport</keyword>
<comment type="caution">
    <text evidence="4">The sequence shown here is derived from an EMBL/GenBank/DDBJ whole genome shotgun (WGS) entry which is preliminary data.</text>
</comment>
<evidence type="ECO:0000256" key="2">
    <source>
        <dbReference type="SAM" id="MobiDB-lite"/>
    </source>
</evidence>
<feature type="region of interest" description="Disordered" evidence="2">
    <location>
        <begin position="39"/>
        <end position="87"/>
    </location>
</feature>
<evidence type="ECO:0000256" key="1">
    <source>
        <dbReference type="RuleBase" id="RU000356"/>
    </source>
</evidence>
<dbReference type="GO" id="GO:0020037">
    <property type="term" value="F:heme binding"/>
    <property type="evidence" value="ECO:0007669"/>
    <property type="project" value="InterPro"/>
</dbReference>
<dbReference type="InterPro" id="IPR053341">
    <property type="entry name" value="Oxidative_stress_globin-like"/>
</dbReference>
<reference evidence="5" key="1">
    <citation type="journal article" date="2015" name="Nat. Genet.">
        <title>The genome and transcriptome of the zoonotic hookworm Ancylostoma ceylanicum identify infection-specific gene families.</title>
        <authorList>
            <person name="Schwarz E.M."/>
            <person name="Hu Y."/>
            <person name="Antoshechkin I."/>
            <person name="Miller M.M."/>
            <person name="Sternberg P.W."/>
            <person name="Aroian R.V."/>
        </authorList>
    </citation>
    <scope>NUCLEOTIDE SEQUENCE</scope>
    <source>
        <strain evidence="5">HY135</strain>
    </source>
</reference>
<keyword evidence="1" id="KW-0349">Heme</keyword>